<dbReference type="Pfam" id="PF21310">
    <property type="entry name" value="OCRL-like_ASH"/>
    <property type="match status" value="1"/>
</dbReference>
<comment type="caution">
    <text evidence="7">The sequence shown here is derived from an EMBL/GenBank/DDBJ whole genome shotgun (WGS) entry which is preliminary data.</text>
</comment>
<dbReference type="PANTHER" id="PTHR11200">
    <property type="entry name" value="INOSITOL 5-PHOSPHATASE"/>
    <property type="match status" value="1"/>
</dbReference>
<feature type="compositionally biased region" description="Polar residues" evidence="5">
    <location>
        <begin position="311"/>
        <end position="321"/>
    </location>
</feature>
<dbReference type="PROSITE" id="PS50097">
    <property type="entry name" value="BTB"/>
    <property type="match status" value="1"/>
</dbReference>
<organism evidence="7 8">
    <name type="scientific">Dentipellis fragilis</name>
    <dbReference type="NCBI Taxonomy" id="205917"/>
    <lineage>
        <taxon>Eukaryota</taxon>
        <taxon>Fungi</taxon>
        <taxon>Dikarya</taxon>
        <taxon>Basidiomycota</taxon>
        <taxon>Agaricomycotina</taxon>
        <taxon>Agaricomycetes</taxon>
        <taxon>Russulales</taxon>
        <taxon>Hericiaceae</taxon>
        <taxon>Dentipellis</taxon>
    </lineage>
</organism>
<dbReference type="InterPro" id="IPR048869">
    <property type="entry name" value="OCRL-1_2_ASH"/>
</dbReference>
<dbReference type="GO" id="GO:0007165">
    <property type="term" value="P:signal transduction"/>
    <property type="evidence" value="ECO:0007669"/>
    <property type="project" value="InterPro"/>
</dbReference>
<feature type="region of interest" description="Disordered" evidence="5">
    <location>
        <begin position="921"/>
        <end position="951"/>
    </location>
</feature>
<evidence type="ECO:0000256" key="2">
    <source>
        <dbReference type="ARBA" id="ARBA00004580"/>
    </source>
</evidence>
<dbReference type="GO" id="GO:0031901">
    <property type="term" value="C:early endosome membrane"/>
    <property type="evidence" value="ECO:0007669"/>
    <property type="project" value="UniProtKB-SubCell"/>
</dbReference>
<proteinExistence type="predicted"/>
<dbReference type="GO" id="GO:0004439">
    <property type="term" value="F:phosphatidylinositol-4,5-bisphosphate 5-phosphatase activity"/>
    <property type="evidence" value="ECO:0007669"/>
    <property type="project" value="TreeGrafter"/>
</dbReference>
<feature type="domain" description="BTB" evidence="6">
    <location>
        <begin position="964"/>
        <end position="1042"/>
    </location>
</feature>
<dbReference type="SUPFAM" id="SSF56219">
    <property type="entry name" value="DNase I-like"/>
    <property type="match status" value="1"/>
</dbReference>
<feature type="region of interest" description="Disordered" evidence="5">
    <location>
        <begin position="19"/>
        <end position="48"/>
    </location>
</feature>
<dbReference type="Pfam" id="PF00651">
    <property type="entry name" value="BTB"/>
    <property type="match status" value="1"/>
</dbReference>
<dbReference type="Gene3D" id="1.10.555.10">
    <property type="entry name" value="Rho GTPase activation protein"/>
    <property type="match status" value="1"/>
</dbReference>
<dbReference type="InterPro" id="IPR011333">
    <property type="entry name" value="SKP1/BTB/POZ_sf"/>
</dbReference>
<dbReference type="SMART" id="SM00225">
    <property type="entry name" value="BTB"/>
    <property type="match status" value="1"/>
</dbReference>
<dbReference type="InterPro" id="IPR036691">
    <property type="entry name" value="Endo/exonu/phosph_ase_sf"/>
</dbReference>
<gene>
    <name evidence="7" type="ORF">EVG20_g5062</name>
</gene>
<comment type="subcellular location">
    <subcellularLocation>
        <location evidence="2">Cytoplasmic vesicle</location>
        <location evidence="2">Phagosome membrane</location>
    </subcellularLocation>
    <subcellularLocation>
        <location evidence="1">Early endosome membrane</location>
    </subcellularLocation>
</comment>
<reference evidence="7 8" key="1">
    <citation type="submission" date="2019-02" db="EMBL/GenBank/DDBJ databases">
        <title>Genome sequencing of the rare red list fungi Dentipellis fragilis.</title>
        <authorList>
            <person name="Buettner E."/>
            <person name="Kellner H."/>
        </authorList>
    </citation>
    <scope>NUCLEOTIDE SEQUENCE [LARGE SCALE GENOMIC DNA]</scope>
    <source>
        <strain evidence="7 8">DSM 105465</strain>
    </source>
</reference>
<dbReference type="InterPro" id="IPR008936">
    <property type="entry name" value="Rho_GTPase_activation_prot"/>
</dbReference>
<dbReference type="GO" id="GO:0046856">
    <property type="term" value="P:phosphatidylinositol dephosphorylation"/>
    <property type="evidence" value="ECO:0007669"/>
    <property type="project" value="InterPro"/>
</dbReference>
<dbReference type="SMART" id="SM00128">
    <property type="entry name" value="IPPc"/>
    <property type="match status" value="1"/>
</dbReference>
<dbReference type="Proteomes" id="UP000298327">
    <property type="component" value="Unassembled WGS sequence"/>
</dbReference>
<evidence type="ECO:0000313" key="7">
    <source>
        <dbReference type="EMBL" id="TFY66027.1"/>
    </source>
</evidence>
<accession>A0A4Y9YWB6</accession>
<dbReference type="InterPro" id="IPR000300">
    <property type="entry name" value="IPPc"/>
</dbReference>
<evidence type="ECO:0000313" key="8">
    <source>
        <dbReference type="Proteomes" id="UP000298327"/>
    </source>
</evidence>
<dbReference type="Pfam" id="PF00620">
    <property type="entry name" value="RhoGAP"/>
    <property type="match status" value="1"/>
</dbReference>
<feature type="compositionally biased region" description="Basic and acidic residues" evidence="5">
    <location>
        <begin position="298"/>
        <end position="310"/>
    </location>
</feature>
<sequence length="1186" mass="132397">MAQRVQNFLRPFERVKGAVEGLARKHPSQPPETPEVKLDEQTEAVNEETKPVDEYDAVLAVVGHGEKTVGETGCVFVFRNEGSLAAGGSPRLQLERIFPVKHDFSLQVLQVPVDTLDATLCLEVHEGDKKALEFITVDKDSLSALLSAYREFKEAADGDDEKSSSYPWLAPYSSHRATWVSVYPPWDLRHVADPLHGRLSRGCAGMPGNDVADYFAIRDDWFHQRTHTVVTNDTEKVHLRVRVGSFNVNGKLPSQDLSSWVGWTPSSATDKHDEKAEWDKLIPPMKELSPLSLGDVGKSAHEKDKEHAPEQSDTLLTEQTSQDPVDPDLLIFGFQELDLSTEALLYSTKTTREEAWTEAIFAGLGDKRDLYEKLVSKQLVGMLLLVFVKKDLQEHFAEIGTSAGNKGATAIRLTYRPPSSPEIPSPCPTTITIVNAHLAAYDEMYERRNADFHDISRRLAFSPSSAYVTPLAQDGTPVSSMSIYRSDALIWMGDLNYRINISDPDVRSILSSAPLHKASATLLKYDQLKTSMQRKEAFVHYTEDPISFLPTYRCNTGLMTDSMGYDLKRKPAWTDRILRLTSPYLTLQQDSYSSHPEITMSDHKPVSADFSMTFAKADCLVVDAKANALYKSVAEFDPEAIREVPTFEIESPVIELGNVSYEKPIVRELKIKNISKVPSAFRFYPHDLDQPTHPDWLHIEPMTGLLLPSEEITLHFTIFVSRASPSTSRLNTRADSLEYMVILHTVLGKDHFIALAGVYEPTCFANTLSTLTRLPGPIRIIQHPNELLPVTQPINAPKEVMRLVNWLMSDSVGDLDDLFFVPGAEETVEQIRECLDTDSPFPDSASTKSEFAHAIATALLALLDSLVEPVIPYDLHARCASVVSKDDAFEMLDAFPGEAINVWISVTAFLHYLAAQTERKHDEEKASLSPTVTEESVDPPTEDVASSKQITEPSRAAQLGTDCLPLALSTQQVEDQLFKIHKSFLEKHSPYFRKMLSDPQSPYSSGAAGLCDAQPIHIPQVTIFEFETLLNSFYSTTLYDDAGVLSSRDQCLALLRAAHHFDMIANSDKMQERIVATLTSSNCKPPMGDFELLALAEKYDIKIKHLLPVLERVVGRLSYLTADEMQQLAGSGVLLSKICRAREETRCKILPVDQSRSMQQVICRIFGIPYLQLPFKFSNLLPVPSK</sequence>
<protein>
    <recommendedName>
        <fullName evidence="6">BTB domain-containing protein</fullName>
    </recommendedName>
</protein>
<dbReference type="AlphaFoldDB" id="A0A4Y9YWB6"/>
<dbReference type="EMBL" id="SEOQ01000285">
    <property type="protein sequence ID" value="TFY66027.1"/>
    <property type="molecule type" value="Genomic_DNA"/>
</dbReference>
<dbReference type="CDD" id="cd18186">
    <property type="entry name" value="BTB_POZ_ZBTB_KLHL-like"/>
    <property type="match status" value="1"/>
</dbReference>
<dbReference type="SMART" id="SM00324">
    <property type="entry name" value="RhoGAP"/>
    <property type="match status" value="1"/>
</dbReference>
<dbReference type="SUPFAM" id="SSF48350">
    <property type="entry name" value="GTPase activation domain, GAP"/>
    <property type="match status" value="1"/>
</dbReference>
<evidence type="ECO:0000256" key="4">
    <source>
        <dbReference type="ARBA" id="ARBA00023329"/>
    </source>
</evidence>
<name>A0A4Y9YWB6_9AGAM</name>
<dbReference type="PANTHER" id="PTHR11200:SF300">
    <property type="entry name" value="TYPE II INOSITOL 1,4,5-TRISPHOSPHATE 5-PHOSPHATASE"/>
    <property type="match status" value="1"/>
</dbReference>
<dbReference type="InterPro" id="IPR000198">
    <property type="entry name" value="RhoGAP_dom"/>
</dbReference>
<keyword evidence="8" id="KW-1185">Reference proteome</keyword>
<dbReference type="OrthoDB" id="7862313at2759"/>
<feature type="region of interest" description="Disordered" evidence="5">
    <location>
        <begin position="289"/>
        <end position="321"/>
    </location>
</feature>
<dbReference type="Gene3D" id="2.60.40.10">
    <property type="entry name" value="Immunoglobulins"/>
    <property type="match status" value="1"/>
</dbReference>
<keyword evidence="4" id="KW-0968">Cytoplasmic vesicle</keyword>
<evidence type="ECO:0000259" key="6">
    <source>
        <dbReference type="PROSITE" id="PS50097"/>
    </source>
</evidence>
<keyword evidence="3" id="KW-0967">Endosome</keyword>
<dbReference type="Pfam" id="PF22669">
    <property type="entry name" value="Exo_endo_phos2"/>
    <property type="match status" value="1"/>
</dbReference>
<evidence type="ECO:0000256" key="5">
    <source>
        <dbReference type="SAM" id="MobiDB-lite"/>
    </source>
</evidence>
<dbReference type="InterPro" id="IPR013783">
    <property type="entry name" value="Ig-like_fold"/>
</dbReference>
<evidence type="ECO:0000256" key="3">
    <source>
        <dbReference type="ARBA" id="ARBA00022753"/>
    </source>
</evidence>
<evidence type="ECO:0000256" key="1">
    <source>
        <dbReference type="ARBA" id="ARBA00004146"/>
    </source>
</evidence>
<dbReference type="Gene3D" id="3.30.710.10">
    <property type="entry name" value="Potassium Channel Kv1.1, Chain A"/>
    <property type="match status" value="1"/>
</dbReference>
<dbReference type="InterPro" id="IPR000210">
    <property type="entry name" value="BTB/POZ_dom"/>
</dbReference>
<dbReference type="STRING" id="205917.A0A4Y9YWB6"/>
<dbReference type="SUPFAM" id="SSF54695">
    <property type="entry name" value="POZ domain"/>
    <property type="match status" value="1"/>
</dbReference>
<dbReference type="Gene3D" id="3.60.10.10">
    <property type="entry name" value="Endonuclease/exonuclease/phosphatase"/>
    <property type="match status" value="1"/>
</dbReference>
<dbReference type="InterPro" id="IPR046985">
    <property type="entry name" value="IP5"/>
</dbReference>